<feature type="compositionally biased region" description="Basic and acidic residues" evidence="1">
    <location>
        <begin position="126"/>
        <end position="141"/>
    </location>
</feature>
<name>Q96U04_NEUCS</name>
<organism evidence="2">
    <name type="scientific">Neurospora crassa</name>
    <dbReference type="NCBI Taxonomy" id="5141"/>
    <lineage>
        <taxon>Eukaryota</taxon>
        <taxon>Fungi</taxon>
        <taxon>Dikarya</taxon>
        <taxon>Ascomycota</taxon>
        <taxon>Pezizomycotina</taxon>
        <taxon>Sordariomycetes</taxon>
        <taxon>Sordariomycetidae</taxon>
        <taxon>Sordariales</taxon>
        <taxon>Sordariaceae</taxon>
        <taxon>Neurospora</taxon>
    </lineage>
</organism>
<gene>
    <name evidence="2" type="primary">B7J19.080</name>
</gene>
<dbReference type="EMBL" id="AL389899">
    <property type="protein sequence ID" value="CAD11322.1"/>
    <property type="molecule type" value="Genomic_DNA"/>
</dbReference>
<protein>
    <submittedName>
        <fullName evidence="2">Uncharacterized protein B7J19.080</fullName>
    </submittedName>
</protein>
<proteinExistence type="predicted"/>
<accession>Q96U04</accession>
<evidence type="ECO:0000313" key="2">
    <source>
        <dbReference type="EMBL" id="CAD11322.1"/>
    </source>
</evidence>
<evidence type="ECO:0000256" key="1">
    <source>
        <dbReference type="SAM" id="MobiDB-lite"/>
    </source>
</evidence>
<dbReference type="HOGENOM" id="CLU_1548048_0_0_1"/>
<feature type="region of interest" description="Disordered" evidence="1">
    <location>
        <begin position="122"/>
        <end position="151"/>
    </location>
</feature>
<sequence>MASTGEGREVMQGWISLPPSDEGQISEVTAEMAVGNKGMLGRDELLSATWENLSGIMSTQQRPTYRKQEQTRQGTIWPDECGRWKKMCSFYSQEAVDDVSLGRKQGQAAKLEAVLSSMGRVQLEGGGEKTKRYDPNRENRSEVVPVQRSKRNDRYHSDLSRFCLVQEQPNTSYNQPWTPRIRYRVPSVPP</sequence>
<reference evidence="2" key="2">
    <citation type="submission" date="2001-11" db="EMBL/GenBank/DDBJ databases">
        <authorList>
            <person name="German Neurospora genome project"/>
        </authorList>
    </citation>
    <scope>NUCLEOTIDE SEQUENCE</scope>
</reference>
<reference evidence="2" key="1">
    <citation type="submission" date="2000-07" db="EMBL/GenBank/DDBJ databases">
        <authorList>
            <person name="Schulte U."/>
            <person name="Aign V."/>
            <person name="Hoheisel J."/>
            <person name="Brandt P."/>
            <person name="Fartmann B."/>
            <person name="Holland R."/>
            <person name="Nyakatura G."/>
            <person name="Mewes H.W."/>
            <person name="Mannhaupt G."/>
        </authorList>
    </citation>
    <scope>NUCLEOTIDE SEQUENCE</scope>
</reference>
<dbReference type="PIR" id="T51009">
    <property type="entry name" value="T51009"/>
</dbReference>
<dbReference type="AlphaFoldDB" id="Q96U04"/>
<feature type="region of interest" description="Disordered" evidence="1">
    <location>
        <begin position="1"/>
        <end position="22"/>
    </location>
</feature>